<dbReference type="PANTHER" id="PTHR33164">
    <property type="entry name" value="TRANSCRIPTIONAL REGULATOR, MARR FAMILY"/>
    <property type="match status" value="1"/>
</dbReference>
<dbReference type="InterPro" id="IPR036388">
    <property type="entry name" value="WH-like_DNA-bd_sf"/>
</dbReference>
<protein>
    <submittedName>
        <fullName evidence="2">MarR family transcriptional regulator</fullName>
    </submittedName>
</protein>
<proteinExistence type="predicted"/>
<comment type="caution">
    <text evidence="2">The sequence shown here is derived from an EMBL/GenBank/DDBJ whole genome shotgun (WGS) entry which is preliminary data.</text>
</comment>
<dbReference type="PRINTS" id="PR00598">
    <property type="entry name" value="HTHMARR"/>
</dbReference>
<dbReference type="GO" id="GO:0003700">
    <property type="term" value="F:DNA-binding transcription factor activity"/>
    <property type="evidence" value="ECO:0007669"/>
    <property type="project" value="InterPro"/>
</dbReference>
<dbReference type="InterPro" id="IPR039422">
    <property type="entry name" value="MarR/SlyA-like"/>
</dbReference>
<evidence type="ECO:0000259" key="1">
    <source>
        <dbReference type="PROSITE" id="PS50995"/>
    </source>
</evidence>
<gene>
    <name evidence="2" type="ORF">J4G33_06465</name>
</gene>
<name>A0A939LST0_9CELL</name>
<dbReference type="PROSITE" id="PS50995">
    <property type="entry name" value="HTH_MARR_2"/>
    <property type="match status" value="1"/>
</dbReference>
<dbReference type="EMBL" id="JAGEMK010000002">
    <property type="protein sequence ID" value="MBO1751444.1"/>
    <property type="molecule type" value="Genomic_DNA"/>
</dbReference>
<evidence type="ECO:0000313" key="2">
    <source>
        <dbReference type="EMBL" id="MBO1751444.1"/>
    </source>
</evidence>
<dbReference type="InterPro" id="IPR036390">
    <property type="entry name" value="WH_DNA-bd_sf"/>
</dbReference>
<dbReference type="SUPFAM" id="SSF46785">
    <property type="entry name" value="Winged helix' DNA-binding domain"/>
    <property type="match status" value="1"/>
</dbReference>
<dbReference type="RefSeq" id="WP_208055101.1">
    <property type="nucleotide sequence ID" value="NZ_JAGEMK010000002.1"/>
</dbReference>
<sequence>MVSGSEHTPDFADIAVVHWQRERPDLDLRAMGTLARFARLNLVGGRQVDAVFAAHGLDRGEFDVLAGLRRTGVPYELSPSHLAEILLITRAGMTKRIDRLESRGLVTRRAAPEDRRSLLVGLTPEGLAVIDAAVTDHTRNESRLLDALTASEVDALDGMLRRLLAHVGAAGDEGHGEGRAPTV</sequence>
<dbReference type="Pfam" id="PF12802">
    <property type="entry name" value="MarR_2"/>
    <property type="match status" value="1"/>
</dbReference>
<dbReference type="SMART" id="SM00347">
    <property type="entry name" value="HTH_MARR"/>
    <property type="match status" value="1"/>
</dbReference>
<dbReference type="InterPro" id="IPR000835">
    <property type="entry name" value="HTH_MarR-typ"/>
</dbReference>
<dbReference type="PANTHER" id="PTHR33164:SF104">
    <property type="entry name" value="TRANSCRIPTIONAL REGULATORY PROTEIN"/>
    <property type="match status" value="1"/>
</dbReference>
<keyword evidence="3" id="KW-1185">Reference proteome</keyword>
<organism evidence="2 3">
    <name type="scientific">Actinotalea soli</name>
    <dbReference type="NCBI Taxonomy" id="2819234"/>
    <lineage>
        <taxon>Bacteria</taxon>
        <taxon>Bacillati</taxon>
        <taxon>Actinomycetota</taxon>
        <taxon>Actinomycetes</taxon>
        <taxon>Micrococcales</taxon>
        <taxon>Cellulomonadaceae</taxon>
        <taxon>Actinotalea</taxon>
    </lineage>
</organism>
<dbReference type="Gene3D" id="1.10.10.10">
    <property type="entry name" value="Winged helix-like DNA-binding domain superfamily/Winged helix DNA-binding domain"/>
    <property type="match status" value="1"/>
</dbReference>
<dbReference type="AlphaFoldDB" id="A0A939LST0"/>
<reference evidence="2" key="1">
    <citation type="submission" date="2021-03" db="EMBL/GenBank/DDBJ databases">
        <title>Actinotalea soli sp. nov., isolated from soil.</title>
        <authorList>
            <person name="Ping W."/>
            <person name="Zhang J."/>
        </authorList>
    </citation>
    <scope>NUCLEOTIDE SEQUENCE</scope>
    <source>
        <strain evidence="2">BY-33</strain>
    </source>
</reference>
<dbReference type="Proteomes" id="UP000664209">
    <property type="component" value="Unassembled WGS sequence"/>
</dbReference>
<accession>A0A939LST0</accession>
<dbReference type="GO" id="GO:0006950">
    <property type="term" value="P:response to stress"/>
    <property type="evidence" value="ECO:0007669"/>
    <property type="project" value="TreeGrafter"/>
</dbReference>
<feature type="domain" description="HTH marR-type" evidence="1">
    <location>
        <begin position="24"/>
        <end position="165"/>
    </location>
</feature>
<evidence type="ECO:0000313" key="3">
    <source>
        <dbReference type="Proteomes" id="UP000664209"/>
    </source>
</evidence>